<dbReference type="Gene3D" id="2.30.30.40">
    <property type="entry name" value="SH3 Domains"/>
    <property type="match status" value="1"/>
</dbReference>
<dbReference type="InterPro" id="IPR038765">
    <property type="entry name" value="Papain-like_cys_pep_sf"/>
</dbReference>
<dbReference type="OrthoDB" id="9813368at2"/>
<evidence type="ECO:0000256" key="2">
    <source>
        <dbReference type="ARBA" id="ARBA00022670"/>
    </source>
</evidence>
<dbReference type="SUPFAM" id="SSF54001">
    <property type="entry name" value="Cysteine proteinases"/>
    <property type="match status" value="1"/>
</dbReference>
<accession>A0A433RRV7</accession>
<dbReference type="PANTHER" id="PTHR47053:SF3">
    <property type="entry name" value="GAMMA-D-GLUTAMYL-L-LYSINE DIPEPTIDYL-PEPTIDASE"/>
    <property type="match status" value="1"/>
</dbReference>
<reference evidence="6 7" key="1">
    <citation type="submission" date="2014-11" db="EMBL/GenBank/DDBJ databases">
        <title>Genome sequence and analysis of novel Kurthia sp.</title>
        <authorList>
            <person name="Lawson J.N."/>
            <person name="Gonzalez J.E."/>
            <person name="Rinauldi L."/>
            <person name="Xuan Z."/>
            <person name="Firman A."/>
            <person name="Shaddox L."/>
            <person name="Trudeau A."/>
            <person name="Shah S."/>
            <person name="Reiman D."/>
        </authorList>
    </citation>
    <scope>NUCLEOTIDE SEQUENCE [LARGE SCALE GENOMIC DNA]</scope>
    <source>
        <strain evidence="6 7">3B1D</strain>
    </source>
</reference>
<dbReference type="RefSeq" id="WP_126991184.1">
    <property type="nucleotide sequence ID" value="NZ_JTFC01000033.1"/>
</dbReference>
<dbReference type="Proteomes" id="UP000288623">
    <property type="component" value="Unassembled WGS sequence"/>
</dbReference>
<proteinExistence type="inferred from homology"/>
<name>A0A433RRV7_9BACL</name>
<comment type="similarity">
    <text evidence="1">Belongs to the peptidase C40 family.</text>
</comment>
<keyword evidence="4" id="KW-0788">Thiol protease</keyword>
<dbReference type="EMBL" id="JTFC01000033">
    <property type="protein sequence ID" value="RUS53758.1"/>
    <property type="molecule type" value="Genomic_DNA"/>
</dbReference>
<dbReference type="PROSITE" id="PS51935">
    <property type="entry name" value="NLPC_P60"/>
    <property type="match status" value="1"/>
</dbReference>
<evidence type="ECO:0000313" key="6">
    <source>
        <dbReference type="EMBL" id="RUS53758.1"/>
    </source>
</evidence>
<comment type="caution">
    <text evidence="6">The sequence shown here is derived from an EMBL/GenBank/DDBJ whole genome shotgun (WGS) entry which is preliminary data.</text>
</comment>
<protein>
    <recommendedName>
        <fullName evidence="5">NlpC/P60 domain-containing protein</fullName>
    </recommendedName>
</protein>
<evidence type="ECO:0000259" key="5">
    <source>
        <dbReference type="PROSITE" id="PS51935"/>
    </source>
</evidence>
<feature type="domain" description="NlpC/P60" evidence="5">
    <location>
        <begin position="175"/>
        <end position="301"/>
    </location>
</feature>
<dbReference type="InterPro" id="IPR051202">
    <property type="entry name" value="Peptidase_C40"/>
</dbReference>
<organism evidence="6 7">
    <name type="scientific">Candidatus Kurthia intestinigallinarum</name>
    <dbReference type="NCBI Taxonomy" id="1562256"/>
    <lineage>
        <taxon>Bacteria</taxon>
        <taxon>Bacillati</taxon>
        <taxon>Bacillota</taxon>
        <taxon>Bacilli</taxon>
        <taxon>Bacillales</taxon>
        <taxon>Caryophanaceae</taxon>
        <taxon>Kurthia</taxon>
    </lineage>
</organism>
<evidence type="ECO:0000256" key="1">
    <source>
        <dbReference type="ARBA" id="ARBA00007074"/>
    </source>
</evidence>
<dbReference type="GO" id="GO:0006508">
    <property type="term" value="P:proteolysis"/>
    <property type="evidence" value="ECO:0007669"/>
    <property type="project" value="UniProtKB-KW"/>
</dbReference>
<keyword evidence="2" id="KW-0645">Protease</keyword>
<dbReference type="InterPro" id="IPR057812">
    <property type="entry name" value="SH3_YKFC_2nd"/>
</dbReference>
<gene>
    <name evidence="6" type="ORF">QI30_13720</name>
</gene>
<dbReference type="Pfam" id="PF23795">
    <property type="entry name" value="SH3_YKFC_2nd"/>
    <property type="match status" value="1"/>
</dbReference>
<dbReference type="Gene3D" id="3.90.1720.10">
    <property type="entry name" value="endopeptidase domain like (from Nostoc punctiforme)"/>
    <property type="match status" value="1"/>
</dbReference>
<sequence>MSTLAIVNVPVATLWTAPGKARELDAEALTNPQTLNKWLEKLPKPERLDLCDGNRIQSQVLYGEYVLIDEEQDGWAKVCVVHQKSDKDDRGYPGYIPVAQLQEATVQTSERYVIVTAPRAQLWQHGKPTIVVSFNTMLPYVVEDDKHFTVETPHGLQQILKAQSTVTASNAVGNPGTMAQAVQHGLAFLDLPYLWGGMSSYGYDCSGFTYQMARSVGILMSRDADEQAKEGKEVNHLDRSEWQVGDVVFFSDEPGVKPVRHVAFYFGDGQILHSHSTGLPVEILALEGSKLDKEVCAVRRF</sequence>
<dbReference type="AlphaFoldDB" id="A0A433RRV7"/>
<evidence type="ECO:0000313" key="7">
    <source>
        <dbReference type="Proteomes" id="UP000288623"/>
    </source>
</evidence>
<keyword evidence="7" id="KW-1185">Reference proteome</keyword>
<evidence type="ECO:0000256" key="4">
    <source>
        <dbReference type="ARBA" id="ARBA00022807"/>
    </source>
</evidence>
<dbReference type="InterPro" id="IPR000064">
    <property type="entry name" value="NLP_P60_dom"/>
</dbReference>
<keyword evidence="3" id="KW-0378">Hydrolase</keyword>
<dbReference type="Pfam" id="PF00877">
    <property type="entry name" value="NLPC_P60"/>
    <property type="match status" value="1"/>
</dbReference>
<evidence type="ECO:0000256" key="3">
    <source>
        <dbReference type="ARBA" id="ARBA00022801"/>
    </source>
</evidence>
<dbReference type="GO" id="GO:0008234">
    <property type="term" value="F:cysteine-type peptidase activity"/>
    <property type="evidence" value="ECO:0007669"/>
    <property type="project" value="UniProtKB-KW"/>
</dbReference>
<dbReference type="PANTHER" id="PTHR47053">
    <property type="entry name" value="MUREIN DD-ENDOPEPTIDASE MEPH-RELATED"/>
    <property type="match status" value="1"/>
</dbReference>